<keyword evidence="5" id="KW-1133">Transmembrane helix</keyword>
<name>A0A372NNH2_9SPHI</name>
<dbReference type="OrthoDB" id="743079at2"/>
<dbReference type="GO" id="GO:0030313">
    <property type="term" value="C:cell envelope"/>
    <property type="evidence" value="ECO:0007669"/>
    <property type="project" value="UniProtKB-SubCell"/>
</dbReference>
<dbReference type="EMBL" id="QWDC01000004">
    <property type="protein sequence ID" value="RFZ90489.1"/>
    <property type="molecule type" value="Genomic_DNA"/>
</dbReference>
<dbReference type="PROSITE" id="PS51352">
    <property type="entry name" value="THIOREDOXIN_2"/>
    <property type="match status" value="1"/>
</dbReference>
<dbReference type="AlphaFoldDB" id="A0A372NNH2"/>
<evidence type="ECO:0000259" key="6">
    <source>
        <dbReference type="PROSITE" id="PS51352"/>
    </source>
</evidence>
<feature type="transmembrane region" description="Helical" evidence="5">
    <location>
        <begin position="72"/>
        <end position="90"/>
    </location>
</feature>
<comment type="caution">
    <text evidence="7">The sequence shown here is derived from an EMBL/GenBank/DDBJ whole genome shotgun (WGS) entry which is preliminary data.</text>
</comment>
<dbReference type="RefSeq" id="WP_117393901.1">
    <property type="nucleotide sequence ID" value="NZ_QWDC01000004.1"/>
</dbReference>
<feature type="transmembrane region" description="Helical" evidence="5">
    <location>
        <begin position="105"/>
        <end position="126"/>
    </location>
</feature>
<keyword evidence="8" id="KW-1185">Reference proteome</keyword>
<evidence type="ECO:0000256" key="1">
    <source>
        <dbReference type="ARBA" id="ARBA00004196"/>
    </source>
</evidence>
<organism evidence="7 8">
    <name type="scientific">Mucilaginibacter conchicola</name>
    <dbReference type="NCBI Taxonomy" id="2303333"/>
    <lineage>
        <taxon>Bacteria</taxon>
        <taxon>Pseudomonadati</taxon>
        <taxon>Bacteroidota</taxon>
        <taxon>Sphingobacteriia</taxon>
        <taxon>Sphingobacteriales</taxon>
        <taxon>Sphingobacteriaceae</taxon>
        <taxon>Mucilaginibacter</taxon>
    </lineage>
</organism>
<feature type="transmembrane region" description="Helical" evidence="5">
    <location>
        <begin position="6"/>
        <end position="29"/>
    </location>
</feature>
<evidence type="ECO:0000313" key="8">
    <source>
        <dbReference type="Proteomes" id="UP000264217"/>
    </source>
</evidence>
<dbReference type="Pfam" id="PF08534">
    <property type="entry name" value="Redoxin"/>
    <property type="match status" value="1"/>
</dbReference>
<dbReference type="InterPro" id="IPR036249">
    <property type="entry name" value="Thioredoxin-like_sf"/>
</dbReference>
<evidence type="ECO:0000256" key="5">
    <source>
        <dbReference type="SAM" id="Phobius"/>
    </source>
</evidence>
<keyword evidence="4" id="KW-0676">Redox-active center</keyword>
<keyword evidence="3" id="KW-1015">Disulfide bond</keyword>
<sequence>MIRSKYFWLGAVMIAIIPLMLMDISEYFVAWEKEVRGRIIDLAQVYSGLPKMQKAGILDNIFEVNQKLTRLIAVKAFISLVLLSGGIYFFRKFLKATSMSFLKPALATMGLIVVFIAGKVVFTIAFTTQPGATFVKVDADAKSFKDIISKNFQGKVVYVDFWGTTCGPCLEEFDNFTQPLKEHYKNRSDIAYLYIANGNNYLWKKQIVNHKITGNHLFLDLDEYSKLYHQAAQNDTAEVLMPHYVIVDKTGKITAPDAARPSDYTVLVGQLDKVLGQ</sequence>
<dbReference type="InterPro" id="IPR013766">
    <property type="entry name" value="Thioredoxin_domain"/>
</dbReference>
<reference evidence="7 8" key="1">
    <citation type="submission" date="2018-08" db="EMBL/GenBank/DDBJ databases">
        <title>Mucilaginibacter sp. MYSH2.</title>
        <authorList>
            <person name="Seo T."/>
        </authorList>
    </citation>
    <scope>NUCLEOTIDE SEQUENCE [LARGE SCALE GENOMIC DNA]</scope>
    <source>
        <strain evidence="7 8">MYSH2</strain>
    </source>
</reference>
<dbReference type="Gene3D" id="3.40.30.10">
    <property type="entry name" value="Glutaredoxin"/>
    <property type="match status" value="1"/>
</dbReference>
<evidence type="ECO:0000313" key="7">
    <source>
        <dbReference type="EMBL" id="RFZ90489.1"/>
    </source>
</evidence>
<dbReference type="PANTHER" id="PTHR42852:SF6">
    <property type="entry name" value="THIOL:DISULFIDE INTERCHANGE PROTEIN DSBE"/>
    <property type="match status" value="1"/>
</dbReference>
<protein>
    <recommendedName>
        <fullName evidence="6">Thioredoxin domain-containing protein</fullName>
    </recommendedName>
</protein>
<keyword evidence="5" id="KW-0812">Transmembrane</keyword>
<dbReference type="Proteomes" id="UP000264217">
    <property type="component" value="Unassembled WGS sequence"/>
</dbReference>
<dbReference type="PANTHER" id="PTHR42852">
    <property type="entry name" value="THIOL:DISULFIDE INTERCHANGE PROTEIN DSBE"/>
    <property type="match status" value="1"/>
</dbReference>
<keyword evidence="5" id="KW-0472">Membrane</keyword>
<evidence type="ECO:0000256" key="3">
    <source>
        <dbReference type="ARBA" id="ARBA00023157"/>
    </source>
</evidence>
<dbReference type="GO" id="GO:0016491">
    <property type="term" value="F:oxidoreductase activity"/>
    <property type="evidence" value="ECO:0007669"/>
    <property type="project" value="InterPro"/>
</dbReference>
<dbReference type="InterPro" id="IPR013740">
    <property type="entry name" value="Redoxin"/>
</dbReference>
<evidence type="ECO:0000256" key="2">
    <source>
        <dbReference type="ARBA" id="ARBA00022748"/>
    </source>
</evidence>
<dbReference type="GO" id="GO:0017004">
    <property type="term" value="P:cytochrome complex assembly"/>
    <property type="evidence" value="ECO:0007669"/>
    <property type="project" value="UniProtKB-KW"/>
</dbReference>
<comment type="subcellular location">
    <subcellularLocation>
        <location evidence="1">Cell envelope</location>
    </subcellularLocation>
</comment>
<evidence type="ECO:0000256" key="4">
    <source>
        <dbReference type="ARBA" id="ARBA00023284"/>
    </source>
</evidence>
<feature type="domain" description="Thioredoxin" evidence="6">
    <location>
        <begin position="125"/>
        <end position="276"/>
    </location>
</feature>
<accession>A0A372NNH2</accession>
<dbReference type="InterPro" id="IPR050553">
    <property type="entry name" value="Thioredoxin_ResA/DsbE_sf"/>
</dbReference>
<gene>
    <name evidence="7" type="ORF">D0C36_22155</name>
</gene>
<keyword evidence="2" id="KW-0201">Cytochrome c-type biogenesis</keyword>
<dbReference type="SUPFAM" id="SSF52833">
    <property type="entry name" value="Thioredoxin-like"/>
    <property type="match status" value="1"/>
</dbReference>
<proteinExistence type="predicted"/>